<comment type="caution">
    <text evidence="1">The sequence shown here is derived from an EMBL/GenBank/DDBJ whole genome shotgun (WGS) entry which is preliminary data.</text>
</comment>
<accession>A0A1E5QNM8</accession>
<gene>
    <name evidence="1" type="ORF">BH720_05365</name>
</gene>
<name>A0A1E5QNM8_9CYAN</name>
<dbReference type="EMBL" id="MJGC01000040">
    <property type="protein sequence ID" value="OEJ76266.1"/>
    <property type="molecule type" value="Genomic_DNA"/>
</dbReference>
<proteinExistence type="predicted"/>
<evidence type="ECO:0000313" key="1">
    <source>
        <dbReference type="EMBL" id="OEJ76266.1"/>
    </source>
</evidence>
<dbReference type="AlphaFoldDB" id="A0A1E5QNM8"/>
<reference evidence="1" key="1">
    <citation type="submission" date="2016-09" db="EMBL/GenBank/DDBJ databases">
        <title>Draft genome of thermotolerant cyanobacterium Desertifilum sp. strain IPPAS B-1220.</title>
        <authorList>
            <person name="Sinetova M.A."/>
            <person name="Bolakhan K."/>
            <person name="Zayadan B.K."/>
            <person name="Mironov K.S."/>
            <person name="Ustinova V."/>
            <person name="Kupriyanova E.V."/>
            <person name="Sidorov R.A."/>
            <person name="Skrypnik A.N."/>
            <person name="Gogoleva N.E."/>
            <person name="Gogolev Y.V."/>
            <person name="Los D.A."/>
        </authorList>
    </citation>
    <scope>NUCLEOTIDE SEQUENCE [LARGE SCALE GENOMIC DNA]</scope>
    <source>
        <strain evidence="1">IPPAS B-1220</strain>
    </source>
</reference>
<protein>
    <submittedName>
        <fullName evidence="1">Uncharacterized protein</fullName>
    </submittedName>
</protein>
<sequence length="64" mass="7099">MGTRAGLNLSDWGAGKFQGKSLLISISRGNKDYNPLLSKVVKLSERWNWDVFRLAAVLCCMILG</sequence>
<dbReference type="STRING" id="1781255.BH720_05365"/>
<organism evidence="1">
    <name type="scientific">Desertifilum tharense IPPAS B-1220</name>
    <dbReference type="NCBI Taxonomy" id="1781255"/>
    <lineage>
        <taxon>Bacteria</taxon>
        <taxon>Bacillati</taxon>
        <taxon>Cyanobacteriota</taxon>
        <taxon>Cyanophyceae</taxon>
        <taxon>Desertifilales</taxon>
        <taxon>Desertifilaceae</taxon>
        <taxon>Desertifilum</taxon>
    </lineage>
</organism>